<keyword evidence="4 5" id="KW-0472">Membrane</keyword>
<dbReference type="InterPro" id="IPR002293">
    <property type="entry name" value="AA/rel_permease1"/>
</dbReference>
<dbReference type="KEGG" id="dsi:Dsimw501_GD12366"/>
<feature type="transmembrane region" description="Helical" evidence="5">
    <location>
        <begin position="475"/>
        <end position="494"/>
    </location>
</feature>
<feature type="transmembrane region" description="Helical" evidence="5">
    <location>
        <begin position="243"/>
        <end position="263"/>
    </location>
</feature>
<dbReference type="InterPro" id="IPR029485">
    <property type="entry name" value="CAT_C"/>
</dbReference>
<name>A0A0J9RXE5_DROSI</name>
<dbReference type="GO" id="GO:0097638">
    <property type="term" value="P:L-arginine import across plasma membrane"/>
    <property type="evidence" value="ECO:0007669"/>
    <property type="project" value="TreeGrafter"/>
</dbReference>
<dbReference type="EMBL" id="CM002912">
    <property type="protein sequence ID" value="KMZ00327.1"/>
    <property type="molecule type" value="Genomic_DNA"/>
</dbReference>
<feature type="transmembrane region" description="Helical" evidence="5">
    <location>
        <begin position="330"/>
        <end position="352"/>
    </location>
</feature>
<feature type="transmembrane region" description="Helical" evidence="5">
    <location>
        <begin position="407"/>
        <end position="428"/>
    </location>
</feature>
<evidence type="ECO:0000256" key="5">
    <source>
        <dbReference type="SAM" id="Phobius"/>
    </source>
</evidence>
<feature type="transmembrane region" description="Helical" evidence="5">
    <location>
        <begin position="384"/>
        <end position="401"/>
    </location>
</feature>
<evidence type="ECO:0000256" key="3">
    <source>
        <dbReference type="ARBA" id="ARBA00022989"/>
    </source>
</evidence>
<feature type="domain" description="Cationic amino acid transporter C-terminal" evidence="6">
    <location>
        <begin position="538"/>
        <end position="588"/>
    </location>
</feature>
<proteinExistence type="predicted"/>
<feature type="transmembrane region" description="Helical" evidence="5">
    <location>
        <begin position="108"/>
        <end position="129"/>
    </location>
</feature>
<feature type="transmembrane region" description="Helical" evidence="5">
    <location>
        <begin position="565"/>
        <end position="585"/>
    </location>
</feature>
<feature type="transmembrane region" description="Helical" evidence="5">
    <location>
        <begin position="45"/>
        <end position="65"/>
    </location>
</feature>
<keyword evidence="2 5" id="KW-0812">Transmembrane</keyword>
<evidence type="ECO:0000259" key="6">
    <source>
        <dbReference type="Pfam" id="PF13906"/>
    </source>
</evidence>
<dbReference type="GO" id="GO:0005886">
    <property type="term" value="C:plasma membrane"/>
    <property type="evidence" value="ECO:0007669"/>
    <property type="project" value="TreeGrafter"/>
</dbReference>
<evidence type="ECO:0000313" key="7">
    <source>
        <dbReference type="EMBL" id="KMZ00327.1"/>
    </source>
</evidence>
<feature type="transmembrane region" description="Helical" evidence="5">
    <location>
        <begin position="176"/>
        <end position="193"/>
    </location>
</feature>
<reference evidence="7" key="2">
    <citation type="submission" date="2014-06" db="EMBL/GenBank/DDBJ databases">
        <authorList>
            <person name="Hu T."/>
            <person name="Eisen M.B."/>
            <person name="Thornton K.R."/>
            <person name="Andolfatto P."/>
        </authorList>
    </citation>
    <scope>NUCLEOTIDE SEQUENCE</scope>
    <source>
        <strain evidence="7">W501</strain>
    </source>
</reference>
<gene>
    <name evidence="7" type="primary">Dsim\GD12366</name>
    <name evidence="7" type="ORF">Dsimw501_GD12366</name>
</gene>
<dbReference type="Pfam" id="PF13520">
    <property type="entry name" value="AA_permease_2"/>
    <property type="match status" value="1"/>
</dbReference>
<feature type="transmembrane region" description="Helical" evidence="5">
    <location>
        <begin position="284"/>
        <end position="310"/>
    </location>
</feature>
<dbReference type="PANTHER" id="PTHR43243">
    <property type="entry name" value="INNER MEMBRANE TRANSPORTER YGJI-RELATED"/>
    <property type="match status" value="1"/>
</dbReference>
<evidence type="ECO:0000256" key="4">
    <source>
        <dbReference type="ARBA" id="ARBA00023136"/>
    </source>
</evidence>
<dbReference type="OrthoDB" id="3900342at2759"/>
<dbReference type="FunFam" id="1.20.1740.10:FF:000082">
    <property type="entry name" value="Uncharacterized protein, isoform B"/>
    <property type="match status" value="1"/>
</dbReference>
<dbReference type="PANTHER" id="PTHR43243:SF103">
    <property type="entry name" value="LOW AFFINITY CATIONIC AMINO ACID TRANSPORTER 2-LIKE PROTEIN"/>
    <property type="match status" value="1"/>
</dbReference>
<feature type="transmembrane region" description="Helical" evidence="5">
    <location>
        <begin position="538"/>
        <end position="559"/>
    </location>
</feature>
<dbReference type="PIRSF" id="PIRSF006060">
    <property type="entry name" value="AA_transporter"/>
    <property type="match status" value="1"/>
</dbReference>
<keyword evidence="3 5" id="KW-1133">Transmembrane helix</keyword>
<sequence length="633" mass="69116">MTAMEEFAEYYGMPSWSVTNAFRVLTRKKPLEDSNESKLAKVLSAFDLTALGIGSTLGVGVYVLAGEVSKQYAGPAVVVSFLIAAIASIFAGLCYAEFGARVPKAGSAYIYSYVTIGEFIAFLIGWNLILEYAIGSASVVKGLSTYLDQLCGNPMSSFLGTHMPLNIEGMGAYPDLFAFVVTILFSLAIAVGAKESTRVNNVFTMLNLGVVLFVIIAGLFKVSSSNWSIPKSQVPEGYGDGGFMPYGVSGIIKGAAVCFYGFIGFDCIATAGEEAKNPKKSIPFAVIVSLAMIFLAYFGVSTVLTMMLPYFEQDEKAPLPHVFRINGWHVAEYVVSIGAMFGLCSSMMGAMFPLPRIVFAMSNDGLLFKFLGDISEKYKTPFKGTMITGLLTGILAAVFNLSQLVNMMSIGTLLAYSMVASCVLMLRYEVDDRRESRIVANGRATGLEQDRPCALWKRIFNLSGQTVPTKQTSRIVTYSVTLFSIWCMVFSQILTKFEEDLANVTSFDGIKLVLGTIPLAVLLLVISRQPTSGVKLSFKVPLVPWLPGISILINIYLMIKLDILTWIRFSIWIAIGLAIFLAYGIRHSRLRQREQRNNSIAMMRDCSNSALLGGQENSKYGNEVPLILMHSTS</sequence>
<evidence type="ECO:0000256" key="1">
    <source>
        <dbReference type="ARBA" id="ARBA00004141"/>
    </source>
</evidence>
<feature type="transmembrane region" description="Helical" evidence="5">
    <location>
        <begin position="205"/>
        <end position="223"/>
    </location>
</feature>
<comment type="subcellular location">
    <subcellularLocation>
        <location evidence="1">Membrane</location>
        <topology evidence="1">Multi-pass membrane protein</topology>
    </subcellularLocation>
</comment>
<dbReference type="FunFam" id="1.20.1740.10:FF:000010">
    <property type="entry name" value="probable cationic amino acid transporter"/>
    <property type="match status" value="1"/>
</dbReference>
<feature type="transmembrane region" description="Helical" evidence="5">
    <location>
        <begin position="77"/>
        <end position="96"/>
    </location>
</feature>
<organism evidence="7">
    <name type="scientific">Drosophila simulans</name>
    <name type="common">Fruit fly</name>
    <dbReference type="NCBI Taxonomy" id="7240"/>
    <lineage>
        <taxon>Eukaryota</taxon>
        <taxon>Metazoa</taxon>
        <taxon>Ecdysozoa</taxon>
        <taxon>Arthropoda</taxon>
        <taxon>Hexapoda</taxon>
        <taxon>Insecta</taxon>
        <taxon>Pterygota</taxon>
        <taxon>Neoptera</taxon>
        <taxon>Endopterygota</taxon>
        <taxon>Diptera</taxon>
        <taxon>Brachycera</taxon>
        <taxon>Muscomorpha</taxon>
        <taxon>Ephydroidea</taxon>
        <taxon>Drosophilidae</taxon>
        <taxon>Drosophila</taxon>
        <taxon>Sophophora</taxon>
    </lineage>
</organism>
<protein>
    <submittedName>
        <fullName evidence="7">Uncharacterized protein, isoform A</fullName>
    </submittedName>
</protein>
<reference evidence="7" key="1">
    <citation type="journal article" date="2013" name="Genome Res.">
        <title>A second-generation assembly of the Drosophila simulans genome provides new insights into patterns of lineage-specific divergence.</title>
        <authorList>
            <person name="Hu T.T."/>
            <person name="Eisen M.B."/>
            <person name="Thornton K.R."/>
            <person name="Andolfatto P."/>
        </authorList>
    </citation>
    <scope>NUCLEOTIDE SEQUENCE [LARGE SCALE GENOMIC DNA]</scope>
    <source>
        <strain evidence="7">W501</strain>
    </source>
</reference>
<evidence type="ECO:0000256" key="2">
    <source>
        <dbReference type="ARBA" id="ARBA00022692"/>
    </source>
</evidence>
<dbReference type="Bgee" id="FBgn0184098">
    <property type="expression patterns" value="Expressed in adult organism and 3 other cell types or tissues"/>
</dbReference>
<dbReference type="Proteomes" id="UP000035880">
    <property type="component" value="Chromosome 3L"/>
</dbReference>
<dbReference type="GO" id="GO:0015189">
    <property type="term" value="F:L-lysine transmembrane transporter activity"/>
    <property type="evidence" value="ECO:0007669"/>
    <property type="project" value="TreeGrafter"/>
</dbReference>
<dbReference type="AlphaFoldDB" id="A0A0J9RXE5"/>
<reference evidence="7" key="3">
    <citation type="submission" date="2015-04" db="EMBL/GenBank/DDBJ databases">
        <authorList>
            <consortium name="FlyBase"/>
        </authorList>
    </citation>
    <scope>NUCLEOTIDE SEQUENCE</scope>
    <source>
        <strain evidence="7">W501</strain>
    </source>
</reference>
<accession>A0A0J9RXE5</accession>
<dbReference type="Pfam" id="PF13906">
    <property type="entry name" value="AA_permease_C"/>
    <property type="match status" value="1"/>
</dbReference>
<dbReference type="Gene3D" id="1.20.1740.10">
    <property type="entry name" value="Amino acid/polyamine transporter I"/>
    <property type="match status" value="2"/>
</dbReference>
<dbReference type="GO" id="GO:0061459">
    <property type="term" value="F:L-arginine transmembrane transporter activity"/>
    <property type="evidence" value="ECO:0007669"/>
    <property type="project" value="TreeGrafter"/>
</dbReference>
<feature type="transmembrane region" description="Helical" evidence="5">
    <location>
        <begin position="509"/>
        <end position="526"/>
    </location>
</feature>
<dbReference type="GO" id="GO:0000064">
    <property type="term" value="F:L-ornithine transmembrane transporter activity"/>
    <property type="evidence" value="ECO:0007669"/>
    <property type="project" value="TreeGrafter"/>
</dbReference>